<proteinExistence type="predicted"/>
<feature type="transmembrane region" description="Helical" evidence="1">
    <location>
        <begin position="168"/>
        <end position="195"/>
    </location>
</feature>
<accession>A0ABN3AAX3</accession>
<name>A0ABN3AAX3_9ACTN</name>
<feature type="transmembrane region" description="Helical" evidence="1">
    <location>
        <begin position="37"/>
        <end position="60"/>
    </location>
</feature>
<dbReference type="EMBL" id="BAAAMR010000078">
    <property type="protein sequence ID" value="GAA2158123.1"/>
    <property type="molecule type" value="Genomic_DNA"/>
</dbReference>
<keyword evidence="1" id="KW-0472">Membrane</keyword>
<feature type="transmembrane region" description="Helical" evidence="1">
    <location>
        <begin position="122"/>
        <end position="148"/>
    </location>
</feature>
<organism evidence="2 3">
    <name type="scientific">Actinomadura napierensis</name>
    <dbReference type="NCBI Taxonomy" id="267854"/>
    <lineage>
        <taxon>Bacteria</taxon>
        <taxon>Bacillati</taxon>
        <taxon>Actinomycetota</taxon>
        <taxon>Actinomycetes</taxon>
        <taxon>Streptosporangiales</taxon>
        <taxon>Thermomonosporaceae</taxon>
        <taxon>Actinomadura</taxon>
    </lineage>
</organism>
<feature type="transmembrane region" description="Helical" evidence="1">
    <location>
        <begin position="80"/>
        <end position="101"/>
    </location>
</feature>
<evidence type="ECO:0000313" key="2">
    <source>
        <dbReference type="EMBL" id="GAA2158123.1"/>
    </source>
</evidence>
<sequence>MTDSAVAAPRPGQVRAAWASVHAPAAGTPRWARTAALAVPLAVLPSSLWRIAAVALHLPIIRDSGADASGNLPPWLPIELYVVLLSVASEMLAFTAVGLVSTWGEVFPRWVPFLRGRRVPTLAAVVPGAIGATVLTVLWTWVTGMLAFGRNLTGDRLTADAPVNFDTWQGLLAVVAYVPLLAWGPLLGAVTFAYYRRRAHGA</sequence>
<keyword evidence="1" id="KW-1133">Transmembrane helix</keyword>
<reference evidence="2 3" key="1">
    <citation type="journal article" date="2019" name="Int. J. Syst. Evol. Microbiol.">
        <title>The Global Catalogue of Microorganisms (GCM) 10K type strain sequencing project: providing services to taxonomists for standard genome sequencing and annotation.</title>
        <authorList>
            <consortium name="The Broad Institute Genomics Platform"/>
            <consortium name="The Broad Institute Genome Sequencing Center for Infectious Disease"/>
            <person name="Wu L."/>
            <person name="Ma J."/>
        </authorList>
    </citation>
    <scope>NUCLEOTIDE SEQUENCE [LARGE SCALE GENOMIC DNA]</scope>
    <source>
        <strain evidence="2 3">JCM 13850</strain>
    </source>
</reference>
<evidence type="ECO:0000313" key="3">
    <source>
        <dbReference type="Proteomes" id="UP001501020"/>
    </source>
</evidence>
<protein>
    <recommendedName>
        <fullName evidence="4">DUF3995 domain-containing protein</fullName>
    </recommendedName>
</protein>
<dbReference type="RefSeq" id="WP_344277012.1">
    <property type="nucleotide sequence ID" value="NZ_BAAAMR010000078.1"/>
</dbReference>
<evidence type="ECO:0000256" key="1">
    <source>
        <dbReference type="SAM" id="Phobius"/>
    </source>
</evidence>
<keyword evidence="3" id="KW-1185">Reference proteome</keyword>
<keyword evidence="1" id="KW-0812">Transmembrane</keyword>
<comment type="caution">
    <text evidence="2">The sequence shown here is derived from an EMBL/GenBank/DDBJ whole genome shotgun (WGS) entry which is preliminary data.</text>
</comment>
<evidence type="ECO:0008006" key="4">
    <source>
        <dbReference type="Google" id="ProtNLM"/>
    </source>
</evidence>
<dbReference type="Proteomes" id="UP001501020">
    <property type="component" value="Unassembled WGS sequence"/>
</dbReference>
<gene>
    <name evidence="2" type="ORF">GCM10009727_68600</name>
</gene>